<accession>A0ABW5ULU4</accession>
<protein>
    <recommendedName>
        <fullName evidence="4">RDD family protein</fullName>
    </recommendedName>
</protein>
<feature type="transmembrane region" description="Helical" evidence="1">
    <location>
        <begin position="100"/>
        <end position="125"/>
    </location>
</feature>
<dbReference type="RefSeq" id="WP_157081782.1">
    <property type="nucleotide sequence ID" value="NZ_BCNT01000001.1"/>
</dbReference>
<name>A0ABW5ULU4_9BURK</name>
<feature type="transmembrane region" description="Helical" evidence="1">
    <location>
        <begin position="45"/>
        <end position="65"/>
    </location>
</feature>
<proteinExistence type="predicted"/>
<evidence type="ECO:0008006" key="4">
    <source>
        <dbReference type="Google" id="ProtNLM"/>
    </source>
</evidence>
<dbReference type="EMBL" id="JBHUMV010000003">
    <property type="protein sequence ID" value="MFD2753864.1"/>
    <property type="molecule type" value="Genomic_DNA"/>
</dbReference>
<feature type="transmembrane region" description="Helical" evidence="1">
    <location>
        <begin position="17"/>
        <end position="33"/>
    </location>
</feature>
<dbReference type="Proteomes" id="UP001597463">
    <property type="component" value="Unassembled WGS sequence"/>
</dbReference>
<keyword evidence="1" id="KW-0812">Transmembrane</keyword>
<sequence length="138" mass="14621">MKSHHAPTAACVPASRWLWMLGTDALLLALLWYEHLNPTSAAFRLGLLLTMIVTANAGVAALGQARQARSVRKVVGSSMGRLRSSPLPAAYRLTSGLGDALIVLTLIWTCHTWLAAAYGAAALGFQLAQATGQRQATP</sequence>
<evidence type="ECO:0000313" key="2">
    <source>
        <dbReference type="EMBL" id="MFD2753864.1"/>
    </source>
</evidence>
<organism evidence="2 3">
    <name type="scientific">Comamonas terrae</name>
    <dbReference type="NCBI Taxonomy" id="673548"/>
    <lineage>
        <taxon>Bacteria</taxon>
        <taxon>Pseudomonadati</taxon>
        <taxon>Pseudomonadota</taxon>
        <taxon>Betaproteobacteria</taxon>
        <taxon>Burkholderiales</taxon>
        <taxon>Comamonadaceae</taxon>
        <taxon>Comamonas</taxon>
    </lineage>
</organism>
<evidence type="ECO:0000313" key="3">
    <source>
        <dbReference type="Proteomes" id="UP001597463"/>
    </source>
</evidence>
<gene>
    <name evidence="2" type="ORF">ACFSW6_07165</name>
</gene>
<keyword evidence="3" id="KW-1185">Reference proteome</keyword>
<keyword evidence="1" id="KW-0472">Membrane</keyword>
<comment type="caution">
    <text evidence="2">The sequence shown here is derived from an EMBL/GenBank/DDBJ whole genome shotgun (WGS) entry which is preliminary data.</text>
</comment>
<evidence type="ECO:0000256" key="1">
    <source>
        <dbReference type="SAM" id="Phobius"/>
    </source>
</evidence>
<reference evidence="3" key="1">
    <citation type="journal article" date="2019" name="Int. J. Syst. Evol. Microbiol.">
        <title>The Global Catalogue of Microorganisms (GCM) 10K type strain sequencing project: providing services to taxonomists for standard genome sequencing and annotation.</title>
        <authorList>
            <consortium name="The Broad Institute Genomics Platform"/>
            <consortium name="The Broad Institute Genome Sequencing Center for Infectious Disease"/>
            <person name="Wu L."/>
            <person name="Ma J."/>
        </authorList>
    </citation>
    <scope>NUCLEOTIDE SEQUENCE [LARGE SCALE GENOMIC DNA]</scope>
    <source>
        <strain evidence="3">TISTR 1906</strain>
    </source>
</reference>
<keyword evidence="1" id="KW-1133">Transmembrane helix</keyword>